<keyword evidence="4" id="KW-1185">Reference proteome</keyword>
<dbReference type="EMBL" id="SDWJ01000002">
    <property type="protein sequence ID" value="MVZ98503.1"/>
    <property type="molecule type" value="Genomic_DNA"/>
</dbReference>
<sequence length="334" mass="36433">MSALFSSINWITPVPTVPSPASAIRRGEDIMVIRLSAKMRALRVRLGVSSRKYQPKLAAKLAAPYRRPMNTSPILLVLAGKRDGKLDPMAADAGVSHKCRVPICGKALLQWVLEAAIPAFPDTKILVSIHDPSVITDLPAVIELEKTGRLIICQAQAGIVESVEYAAKQAGDSAWPMVITTADNVLVTSELMRDVHSDALAGDGDAVVVLATREAIQAAHPEGQRRFYEFSDAAISNCNLFWLRNATALKAAEAFRQGGQFIKTKGRIAKSFGIINLIRFRLGWWNLDTAFKAISRALGARVVPYMTTDGAYAVDVDNPRTYAIAEILLKERKL</sequence>
<evidence type="ECO:0000259" key="2">
    <source>
        <dbReference type="Pfam" id="PF12804"/>
    </source>
</evidence>
<reference evidence="3 4" key="1">
    <citation type="submission" date="2019-01" db="EMBL/GenBank/DDBJ databases">
        <title>Sphingorhabdus lacus sp.nov., isolated from an oligotrophic freshwater lake.</title>
        <authorList>
            <person name="Park M."/>
        </authorList>
    </citation>
    <scope>NUCLEOTIDE SEQUENCE [LARGE SCALE GENOMIC DNA]</scope>
    <source>
        <strain evidence="3 4">IMCC26285</strain>
    </source>
</reference>
<protein>
    <submittedName>
        <fullName evidence="3">Spore coat biosynthesis protein F</fullName>
    </submittedName>
</protein>
<evidence type="ECO:0000256" key="1">
    <source>
        <dbReference type="ARBA" id="ARBA00022842"/>
    </source>
</evidence>
<dbReference type="Proteomes" id="UP000471147">
    <property type="component" value="Unassembled WGS sequence"/>
</dbReference>
<dbReference type="SUPFAM" id="SSF53448">
    <property type="entry name" value="Nucleotide-diphospho-sugar transferases"/>
    <property type="match status" value="1"/>
</dbReference>
<accession>A0A6I4M2E4</accession>
<dbReference type="Pfam" id="PF12804">
    <property type="entry name" value="NTP_transf_3"/>
    <property type="match status" value="1"/>
</dbReference>
<dbReference type="AlphaFoldDB" id="A0A6I4M2E4"/>
<name>A0A6I4M2E4_9SPHN</name>
<feature type="domain" description="MobA-like NTP transferase" evidence="2">
    <location>
        <begin position="96"/>
        <end position="215"/>
    </location>
</feature>
<organism evidence="3 4">
    <name type="scientific">Sphingorhabdus profundilacus</name>
    <dbReference type="NCBI Taxonomy" id="2509718"/>
    <lineage>
        <taxon>Bacteria</taxon>
        <taxon>Pseudomonadati</taxon>
        <taxon>Pseudomonadota</taxon>
        <taxon>Alphaproteobacteria</taxon>
        <taxon>Sphingomonadales</taxon>
        <taxon>Sphingomonadaceae</taxon>
        <taxon>Sphingorhabdus</taxon>
    </lineage>
</organism>
<dbReference type="GO" id="GO:0016779">
    <property type="term" value="F:nucleotidyltransferase activity"/>
    <property type="evidence" value="ECO:0007669"/>
    <property type="project" value="UniProtKB-ARBA"/>
</dbReference>
<dbReference type="InterPro" id="IPR029044">
    <property type="entry name" value="Nucleotide-diphossugar_trans"/>
</dbReference>
<gene>
    <name evidence="3" type="ORF">EUU23_12445</name>
</gene>
<evidence type="ECO:0000313" key="4">
    <source>
        <dbReference type="Proteomes" id="UP000471147"/>
    </source>
</evidence>
<dbReference type="InterPro" id="IPR025877">
    <property type="entry name" value="MobA-like_NTP_Trfase"/>
</dbReference>
<evidence type="ECO:0000313" key="3">
    <source>
        <dbReference type="EMBL" id="MVZ98503.1"/>
    </source>
</evidence>
<dbReference type="Gene3D" id="3.90.550.10">
    <property type="entry name" value="Spore Coat Polysaccharide Biosynthesis Protein SpsA, Chain A"/>
    <property type="match status" value="1"/>
</dbReference>
<keyword evidence="1" id="KW-0460">Magnesium</keyword>
<proteinExistence type="predicted"/>
<comment type="caution">
    <text evidence="3">The sequence shown here is derived from an EMBL/GenBank/DDBJ whole genome shotgun (WGS) entry which is preliminary data.</text>
</comment>